<feature type="chain" id="PRO_5028878929" evidence="1">
    <location>
        <begin position="27"/>
        <end position="88"/>
    </location>
</feature>
<reference evidence="2" key="1">
    <citation type="journal article" date="2013" name="Genetics">
        <title>The draft genome and transcriptome of Panagrellus redivivus are shaped by the harsh demands of a free-living lifestyle.</title>
        <authorList>
            <person name="Srinivasan J."/>
            <person name="Dillman A.R."/>
            <person name="Macchietto M.G."/>
            <person name="Heikkinen L."/>
            <person name="Lakso M."/>
            <person name="Fracchia K.M."/>
            <person name="Antoshechkin I."/>
            <person name="Mortazavi A."/>
            <person name="Wong G."/>
            <person name="Sternberg P.W."/>
        </authorList>
    </citation>
    <scope>NUCLEOTIDE SEQUENCE [LARGE SCALE GENOMIC DNA]</scope>
    <source>
        <strain evidence="2">MT8872</strain>
    </source>
</reference>
<feature type="signal peptide" evidence="1">
    <location>
        <begin position="1"/>
        <end position="26"/>
    </location>
</feature>
<evidence type="ECO:0000313" key="2">
    <source>
        <dbReference type="Proteomes" id="UP000492821"/>
    </source>
</evidence>
<organism evidence="2 3">
    <name type="scientific">Panagrellus redivivus</name>
    <name type="common">Microworm</name>
    <dbReference type="NCBI Taxonomy" id="6233"/>
    <lineage>
        <taxon>Eukaryota</taxon>
        <taxon>Metazoa</taxon>
        <taxon>Ecdysozoa</taxon>
        <taxon>Nematoda</taxon>
        <taxon>Chromadorea</taxon>
        <taxon>Rhabditida</taxon>
        <taxon>Tylenchina</taxon>
        <taxon>Panagrolaimomorpha</taxon>
        <taxon>Panagrolaimoidea</taxon>
        <taxon>Panagrolaimidae</taxon>
        <taxon>Panagrellus</taxon>
    </lineage>
</organism>
<name>A0A7E4ZQX6_PANRE</name>
<dbReference type="Proteomes" id="UP000492821">
    <property type="component" value="Unassembled WGS sequence"/>
</dbReference>
<reference evidence="3" key="2">
    <citation type="submission" date="2020-10" db="UniProtKB">
        <authorList>
            <consortium name="WormBaseParasite"/>
        </authorList>
    </citation>
    <scope>IDENTIFICATION</scope>
</reference>
<evidence type="ECO:0000256" key="1">
    <source>
        <dbReference type="SAM" id="SignalP"/>
    </source>
</evidence>
<proteinExistence type="predicted"/>
<dbReference type="WBParaSite" id="Pan_g12114.t1">
    <property type="protein sequence ID" value="Pan_g12114.t1"/>
    <property type="gene ID" value="Pan_g12114"/>
</dbReference>
<accession>A0A7E4ZQX6</accession>
<sequence>MPQAKCNFGLVTTSLMCFLLVSDVICRFGNYRPFVCLGLHSLRYGVPPRAAESRLLHYASCMLKPSPIYPHYVYDVSTTFTPNTIGAM</sequence>
<dbReference type="AlphaFoldDB" id="A0A7E4ZQX6"/>
<keyword evidence="1" id="KW-0732">Signal</keyword>
<protein>
    <submittedName>
        <fullName evidence="3">Secreted protein</fullName>
    </submittedName>
</protein>
<keyword evidence="2" id="KW-1185">Reference proteome</keyword>
<evidence type="ECO:0000313" key="3">
    <source>
        <dbReference type="WBParaSite" id="Pan_g12114.t1"/>
    </source>
</evidence>